<sequence>MGKVKTTEEIKKMEEEIRQNIKEIESRQPDHLYQKLKMEFYDWDYEERSVTVRYPVLDWELNHMKSMHGGIIASAIDTTSGITTSHFANHTITPTISININYLSPAMDGDAMLVKAKIDRMGKRLVNLTTNCYSENSGNVIATATVNFMLVGKQ</sequence>
<dbReference type="Pfam" id="PF03061">
    <property type="entry name" value="4HBT"/>
    <property type="match status" value="1"/>
</dbReference>
<evidence type="ECO:0000256" key="2">
    <source>
        <dbReference type="ARBA" id="ARBA00022801"/>
    </source>
</evidence>
<comment type="caution">
    <text evidence="4">The sequence shown here is derived from an EMBL/GenBank/DDBJ whole genome shotgun (WGS) entry which is preliminary data.</text>
</comment>
<accession>C0CI69</accession>
<dbReference type="PATRIC" id="fig|476272.21.peg.3538"/>
<dbReference type="PANTHER" id="PTHR21660">
    <property type="entry name" value="THIOESTERASE SUPERFAMILY MEMBER-RELATED"/>
    <property type="match status" value="1"/>
</dbReference>
<name>C0CI69_BLAHS</name>
<keyword evidence="2" id="KW-0378">Hydrolase</keyword>
<dbReference type="eggNOG" id="COG2050">
    <property type="taxonomic scope" value="Bacteria"/>
</dbReference>
<dbReference type="AlphaFoldDB" id="C0CI69"/>
<reference evidence="4 5" key="2">
    <citation type="submission" date="2009-02" db="EMBL/GenBank/DDBJ databases">
        <title>Draft genome sequence of Blautia hydrogenotrophica DSM 10507 (Ruminococcus hydrogenotrophicus DSM 10507).</title>
        <authorList>
            <person name="Sudarsanam P."/>
            <person name="Ley R."/>
            <person name="Guruge J."/>
            <person name="Turnbaugh P.J."/>
            <person name="Mahowald M."/>
            <person name="Liep D."/>
            <person name="Gordon J."/>
        </authorList>
    </citation>
    <scope>NUCLEOTIDE SEQUENCE [LARGE SCALE GENOMIC DNA]</scope>
    <source>
        <strain evidence="5">DSM 10507 / JCM 14656 / S5a33</strain>
    </source>
</reference>
<evidence type="ECO:0000313" key="5">
    <source>
        <dbReference type="Proteomes" id="UP000003100"/>
    </source>
</evidence>
<dbReference type="InterPro" id="IPR039298">
    <property type="entry name" value="ACOT13"/>
</dbReference>
<evidence type="ECO:0000259" key="3">
    <source>
        <dbReference type="Pfam" id="PF03061"/>
    </source>
</evidence>
<proteinExistence type="inferred from homology"/>
<dbReference type="InterPro" id="IPR029069">
    <property type="entry name" value="HotDog_dom_sf"/>
</dbReference>
<dbReference type="InterPro" id="IPR003736">
    <property type="entry name" value="PAAI_dom"/>
</dbReference>
<dbReference type="GO" id="GO:0047617">
    <property type="term" value="F:fatty acyl-CoA hydrolase activity"/>
    <property type="evidence" value="ECO:0007669"/>
    <property type="project" value="InterPro"/>
</dbReference>
<keyword evidence="5" id="KW-1185">Reference proteome</keyword>
<gene>
    <name evidence="4" type="ORF">RUMHYD_00533</name>
</gene>
<protein>
    <recommendedName>
        <fullName evidence="3">Thioesterase domain-containing protein</fullName>
    </recommendedName>
</protein>
<reference evidence="4 5" key="1">
    <citation type="submission" date="2009-01" db="EMBL/GenBank/DDBJ databases">
        <authorList>
            <person name="Fulton L."/>
            <person name="Clifton S."/>
            <person name="Fulton B."/>
            <person name="Xu J."/>
            <person name="Minx P."/>
            <person name="Pepin K.H."/>
            <person name="Johnson M."/>
            <person name="Bhonagiri V."/>
            <person name="Nash W.E."/>
            <person name="Mardis E.R."/>
            <person name="Wilson R.K."/>
        </authorList>
    </citation>
    <scope>NUCLEOTIDE SEQUENCE [LARGE SCALE GENOMIC DNA]</scope>
    <source>
        <strain evidence="5">DSM 10507 / JCM 14656 / S5a33</strain>
    </source>
</reference>
<dbReference type="CDD" id="cd03443">
    <property type="entry name" value="PaaI_thioesterase"/>
    <property type="match status" value="1"/>
</dbReference>
<evidence type="ECO:0000313" key="4">
    <source>
        <dbReference type="EMBL" id="EEG50547.1"/>
    </source>
</evidence>
<dbReference type="InterPro" id="IPR006683">
    <property type="entry name" value="Thioestr_dom"/>
</dbReference>
<dbReference type="RefSeq" id="WP_005945813.1">
    <property type="nucleotide sequence ID" value="NZ_CP136423.1"/>
</dbReference>
<evidence type="ECO:0000256" key="1">
    <source>
        <dbReference type="ARBA" id="ARBA00008324"/>
    </source>
</evidence>
<dbReference type="Proteomes" id="UP000003100">
    <property type="component" value="Unassembled WGS sequence"/>
</dbReference>
<comment type="similarity">
    <text evidence="1">Belongs to the thioesterase PaaI family.</text>
</comment>
<dbReference type="SUPFAM" id="SSF54637">
    <property type="entry name" value="Thioesterase/thiol ester dehydrase-isomerase"/>
    <property type="match status" value="1"/>
</dbReference>
<dbReference type="Gene3D" id="3.10.129.10">
    <property type="entry name" value="Hotdog Thioesterase"/>
    <property type="match status" value="1"/>
</dbReference>
<dbReference type="EMBL" id="ACBZ01000018">
    <property type="protein sequence ID" value="EEG50547.1"/>
    <property type="molecule type" value="Genomic_DNA"/>
</dbReference>
<dbReference type="PANTHER" id="PTHR21660:SF1">
    <property type="entry name" value="ACYL-COENZYME A THIOESTERASE 13"/>
    <property type="match status" value="1"/>
</dbReference>
<dbReference type="HOGENOM" id="CLU_148562_0_0_9"/>
<feature type="domain" description="Thioesterase" evidence="3">
    <location>
        <begin position="65"/>
        <end position="137"/>
    </location>
</feature>
<dbReference type="GeneID" id="86821777"/>
<organism evidence="4 5">
    <name type="scientific">Blautia hydrogenotrophica (strain DSM 10507 / JCM 14656 / S5a33)</name>
    <name type="common">Ruminococcus hydrogenotrophicus</name>
    <dbReference type="NCBI Taxonomy" id="476272"/>
    <lineage>
        <taxon>Bacteria</taxon>
        <taxon>Bacillati</taxon>
        <taxon>Bacillota</taxon>
        <taxon>Clostridia</taxon>
        <taxon>Lachnospirales</taxon>
        <taxon>Lachnospiraceae</taxon>
        <taxon>Blautia</taxon>
    </lineage>
</organism>
<dbReference type="NCBIfam" id="TIGR00369">
    <property type="entry name" value="unchar_dom_1"/>
    <property type="match status" value="1"/>
</dbReference>